<organism evidence="2 3">
    <name type="scientific">Jeotgalibacillus salarius</name>
    <dbReference type="NCBI Taxonomy" id="546023"/>
    <lineage>
        <taxon>Bacteria</taxon>
        <taxon>Bacillati</taxon>
        <taxon>Bacillota</taxon>
        <taxon>Bacilli</taxon>
        <taxon>Bacillales</taxon>
        <taxon>Caryophanaceae</taxon>
        <taxon>Jeotgalibacillus</taxon>
    </lineage>
</organism>
<dbReference type="RefSeq" id="WP_134381893.1">
    <property type="nucleotide sequence ID" value="NZ_SORX01000006.1"/>
</dbReference>
<feature type="transmembrane region" description="Helical" evidence="1">
    <location>
        <begin position="20"/>
        <end position="40"/>
    </location>
</feature>
<gene>
    <name evidence="2" type="ORF">E2626_11400</name>
</gene>
<comment type="caution">
    <text evidence="2">The sequence shown here is derived from an EMBL/GenBank/DDBJ whole genome shotgun (WGS) entry which is preliminary data.</text>
</comment>
<feature type="transmembrane region" description="Helical" evidence="1">
    <location>
        <begin position="67"/>
        <end position="85"/>
    </location>
</feature>
<keyword evidence="3" id="KW-1185">Reference proteome</keyword>
<protein>
    <recommendedName>
        <fullName evidence="4">ABC-2 family transporter protein</fullName>
    </recommendedName>
</protein>
<feature type="transmembrane region" description="Helical" evidence="1">
    <location>
        <begin position="171"/>
        <end position="189"/>
    </location>
</feature>
<dbReference type="Proteomes" id="UP000297776">
    <property type="component" value="Unassembled WGS sequence"/>
</dbReference>
<evidence type="ECO:0000313" key="3">
    <source>
        <dbReference type="Proteomes" id="UP000297776"/>
    </source>
</evidence>
<feature type="transmembrane region" description="Helical" evidence="1">
    <location>
        <begin position="97"/>
        <end position="119"/>
    </location>
</feature>
<proteinExistence type="predicted"/>
<sequence>MDQSKRKDLKIAFDMTFMQLGWSTWMIGIVLLLFVGLQVFTDFKLVLNDEEAAFQGFIHFIENPYKIFMLVVGILSAPKFLSWFVKTGVTRKDYFTGAAIASAALSAIFMIIALIIAGIEQLIAPVDFVTFLGEGASWFLIFIVYTLNIFVYYLAGWLIGAGYYRFDGWGLLFYIIGALVLIFMMDLLWSNELETPLHRLLSLQAPENLSIFISFGISFVFIALSLWVIRATTKRVRVKL</sequence>
<keyword evidence="1" id="KW-0472">Membrane</keyword>
<keyword evidence="1" id="KW-1133">Transmembrane helix</keyword>
<dbReference type="OrthoDB" id="2388713at2"/>
<name>A0A4Y8LD16_9BACL</name>
<keyword evidence="1" id="KW-0812">Transmembrane</keyword>
<dbReference type="EMBL" id="SORX01000006">
    <property type="protein sequence ID" value="TFE00574.1"/>
    <property type="molecule type" value="Genomic_DNA"/>
</dbReference>
<reference evidence="2 3" key="1">
    <citation type="submission" date="2019-03" db="EMBL/GenBank/DDBJ databases">
        <authorList>
            <person name="Yang Y."/>
        </authorList>
    </citation>
    <scope>NUCLEOTIDE SEQUENCE [LARGE SCALE GENOMIC DNA]</scope>
    <source>
        <strain evidence="2 3">ASL-1</strain>
    </source>
</reference>
<evidence type="ECO:0000313" key="2">
    <source>
        <dbReference type="EMBL" id="TFE00574.1"/>
    </source>
</evidence>
<dbReference type="AlphaFoldDB" id="A0A4Y8LD16"/>
<feature type="transmembrane region" description="Helical" evidence="1">
    <location>
        <begin position="209"/>
        <end position="229"/>
    </location>
</feature>
<evidence type="ECO:0000256" key="1">
    <source>
        <dbReference type="SAM" id="Phobius"/>
    </source>
</evidence>
<evidence type="ECO:0008006" key="4">
    <source>
        <dbReference type="Google" id="ProtNLM"/>
    </source>
</evidence>
<accession>A0A4Y8LD16</accession>
<feature type="transmembrane region" description="Helical" evidence="1">
    <location>
        <begin position="139"/>
        <end position="159"/>
    </location>
</feature>